<dbReference type="AlphaFoldDB" id="A0A1X0QJ83"/>
<dbReference type="VEuPathDB" id="MicrosporidiaDB:A0H76_218"/>
<keyword evidence="1" id="KW-1133">Transmembrane helix</keyword>
<reference evidence="2 3" key="1">
    <citation type="journal article" date="2017" name="Environ. Microbiol.">
        <title>Decay of the glycolytic pathway and adaptation to intranuclear parasitism within Enterocytozoonidae microsporidia.</title>
        <authorList>
            <person name="Wiredu Boakye D."/>
            <person name="Jaroenlak P."/>
            <person name="Prachumwat A."/>
            <person name="Williams T.A."/>
            <person name="Bateman K.S."/>
            <person name="Itsathitphaisarn O."/>
            <person name="Sritunyalucksana K."/>
            <person name="Paszkiewicz K.H."/>
            <person name="Moore K.A."/>
            <person name="Stentiford G.D."/>
            <person name="Williams B.A."/>
        </authorList>
    </citation>
    <scope>NUCLEOTIDE SEQUENCE [LARGE SCALE GENOMIC DNA]</scope>
    <source>
        <strain evidence="3">canceri</strain>
    </source>
</reference>
<accession>A0A1X0QJ83</accession>
<feature type="transmembrane region" description="Helical" evidence="1">
    <location>
        <begin position="20"/>
        <end position="39"/>
    </location>
</feature>
<proteinExistence type="predicted"/>
<evidence type="ECO:0000313" key="2">
    <source>
        <dbReference type="EMBL" id="ORD99765.1"/>
    </source>
</evidence>
<evidence type="ECO:0000313" key="3">
    <source>
        <dbReference type="Proteomes" id="UP000192501"/>
    </source>
</evidence>
<dbReference type="EMBL" id="LTAI01000117">
    <property type="protein sequence ID" value="ORD99765.1"/>
    <property type="molecule type" value="Genomic_DNA"/>
</dbReference>
<keyword evidence="1" id="KW-0812">Transmembrane</keyword>
<evidence type="ECO:0000256" key="1">
    <source>
        <dbReference type="SAM" id="Phobius"/>
    </source>
</evidence>
<sequence length="100" mass="12065">MEFKQQEKKKSFLVCDRRFIFGVLIILFAVTVFGLWFYFNNDNSNKILEKSKIEDLIKYSKNFYKRIEKVKEGLSLLENEKYLDYIQSLKINISGILKFY</sequence>
<dbReference type="Proteomes" id="UP000192501">
    <property type="component" value="Unassembled WGS sequence"/>
</dbReference>
<keyword evidence="1" id="KW-0472">Membrane</keyword>
<comment type="caution">
    <text evidence="2">The sequence shown here is derived from an EMBL/GenBank/DDBJ whole genome shotgun (WGS) entry which is preliminary data.</text>
</comment>
<protein>
    <submittedName>
        <fullName evidence="2">Uncharacterized protein</fullName>
    </submittedName>
</protein>
<dbReference type="VEuPathDB" id="MicrosporidiaDB:HERIO_867"/>
<organism evidence="2 3">
    <name type="scientific">Hepatospora eriocheir</name>
    <dbReference type="NCBI Taxonomy" id="1081669"/>
    <lineage>
        <taxon>Eukaryota</taxon>
        <taxon>Fungi</taxon>
        <taxon>Fungi incertae sedis</taxon>
        <taxon>Microsporidia</taxon>
        <taxon>Hepatosporidae</taxon>
        <taxon>Hepatospora</taxon>
    </lineage>
</organism>
<gene>
    <name evidence="2" type="ORF">A0H76_218</name>
</gene>
<name>A0A1X0QJ83_9MICR</name>